<dbReference type="AlphaFoldDB" id="A0A6A7FRB0"/>
<name>A0A6A7FRB0_9CRUS</name>
<dbReference type="GO" id="GO:0006629">
    <property type="term" value="P:lipid metabolic process"/>
    <property type="evidence" value="ECO:0007669"/>
    <property type="project" value="InterPro"/>
</dbReference>
<accession>A0A6A7FRB0</accession>
<proteinExistence type="evidence at transcript level"/>
<dbReference type="EMBL" id="IACT01001377">
    <property type="protein sequence ID" value="LAC20729.1"/>
    <property type="molecule type" value="mRNA"/>
</dbReference>
<protein>
    <submittedName>
        <fullName evidence="2">Group XV phospholipase A2-like</fullName>
    </submittedName>
</protein>
<dbReference type="InterPro" id="IPR003386">
    <property type="entry name" value="LACT/PDAT_acylTrfase"/>
</dbReference>
<dbReference type="SUPFAM" id="SSF53474">
    <property type="entry name" value="alpha/beta-Hydrolases"/>
    <property type="match status" value="1"/>
</dbReference>
<dbReference type="GO" id="GO:0008374">
    <property type="term" value="F:O-acyltransferase activity"/>
    <property type="evidence" value="ECO:0007669"/>
    <property type="project" value="InterPro"/>
</dbReference>
<feature type="compositionally biased region" description="Low complexity" evidence="1">
    <location>
        <begin position="329"/>
        <end position="347"/>
    </location>
</feature>
<evidence type="ECO:0000256" key="1">
    <source>
        <dbReference type="SAM" id="MobiDB-lite"/>
    </source>
</evidence>
<dbReference type="PANTHER" id="PTHR11440">
    <property type="entry name" value="LECITHIN-CHOLESTEROL ACYLTRANSFERASE-RELATED"/>
    <property type="match status" value="1"/>
</dbReference>
<evidence type="ECO:0000313" key="2">
    <source>
        <dbReference type="EMBL" id="LAC20729.1"/>
    </source>
</evidence>
<reference evidence="2" key="1">
    <citation type="submission" date="2017-11" db="EMBL/GenBank/DDBJ databases">
        <title>The sensing device of the deep-sea amphipod.</title>
        <authorList>
            <person name="Kobayashi H."/>
            <person name="Nagahama T."/>
            <person name="Arai W."/>
            <person name="Sasagawa Y."/>
            <person name="Umeda M."/>
            <person name="Hayashi T."/>
            <person name="Nikaido I."/>
            <person name="Watanabe H."/>
            <person name="Oguri K."/>
            <person name="Kitazato H."/>
            <person name="Fujioka K."/>
            <person name="Kido Y."/>
            <person name="Takami H."/>
        </authorList>
    </citation>
    <scope>NUCLEOTIDE SEQUENCE</scope>
    <source>
        <tissue evidence="2">Whole body</tissue>
    </source>
</reference>
<feature type="region of interest" description="Disordered" evidence="1">
    <location>
        <begin position="326"/>
        <end position="363"/>
    </location>
</feature>
<dbReference type="Gene3D" id="3.40.50.1820">
    <property type="entry name" value="alpha/beta hydrolase"/>
    <property type="match status" value="2"/>
</dbReference>
<organism evidence="2">
    <name type="scientific">Hirondellea gigas</name>
    <dbReference type="NCBI Taxonomy" id="1518452"/>
    <lineage>
        <taxon>Eukaryota</taxon>
        <taxon>Metazoa</taxon>
        <taxon>Ecdysozoa</taxon>
        <taxon>Arthropoda</taxon>
        <taxon>Crustacea</taxon>
        <taxon>Multicrustacea</taxon>
        <taxon>Malacostraca</taxon>
        <taxon>Eumalacostraca</taxon>
        <taxon>Peracarida</taxon>
        <taxon>Amphipoda</taxon>
        <taxon>Amphilochidea</taxon>
        <taxon>Lysianassida</taxon>
        <taxon>Lysianassidira</taxon>
        <taxon>Lysianassoidea</taxon>
        <taxon>Lysianassidae</taxon>
        <taxon>Hirondellea</taxon>
    </lineage>
</organism>
<sequence length="445" mass="49866">MKLVYDSITRTTHDPRGVSVRVPGFGNTSTVEYLNEKRYYSYFAYVADTLVSLGYERNKNLRGAPFDFRKAPNELSSFFVDLRQLTEELRESTGGPVVLVAHSLGAPILNYFLNQHTQAWRDEHVLSLVSLAGAWGGAVKAVKVYAAGDNMGAPLNSLTMRTQQRTNPSLAFLLPDPELWGDHVMVKAPGGNYTVHQLKQFLHDLQLPDSVEMYEDTRGLLNMSNTPPRVPLHCLYGTGIPTVERLEYASGGYFPDYPKLINGPGDGTVNLRSAALCYKYASLQSQPVSMESFNKTDHMGILKNNGVLHYIANIVTAEACRRTVARQNAPAGRSRVSRAAVSATSSPHTENPMGEPSSVGEKLSGRTQLEFTDVDINDIIARLDEEIRLRKLEDTDELDAYEELKLSHNLNKQMEYKMLQAQEFKLTLEKLQRRQEKRELRPPSN</sequence>
<dbReference type="Pfam" id="PF02450">
    <property type="entry name" value="LCAT"/>
    <property type="match status" value="2"/>
</dbReference>
<dbReference type="InterPro" id="IPR029058">
    <property type="entry name" value="AB_hydrolase_fold"/>
</dbReference>